<dbReference type="SMART" id="SM00857">
    <property type="entry name" value="Resolvase"/>
    <property type="match status" value="1"/>
</dbReference>
<protein>
    <recommendedName>
        <fullName evidence="6">Resolvase</fullName>
    </recommendedName>
</protein>
<dbReference type="PANTHER" id="PTHR30461:SF23">
    <property type="entry name" value="DNA RECOMBINASE-RELATED"/>
    <property type="match status" value="1"/>
</dbReference>
<dbReference type="InterPro" id="IPR038109">
    <property type="entry name" value="DNA_bind_recomb_sf"/>
</dbReference>
<dbReference type="GO" id="GO:0003677">
    <property type="term" value="F:DNA binding"/>
    <property type="evidence" value="ECO:0007669"/>
    <property type="project" value="InterPro"/>
</dbReference>
<dbReference type="PROSITE" id="PS51737">
    <property type="entry name" value="RECOMBINASE_DNA_BIND"/>
    <property type="match status" value="1"/>
</dbReference>
<evidence type="ECO:0000313" key="4">
    <source>
        <dbReference type="EMBL" id="KIC53936.1"/>
    </source>
</evidence>
<dbReference type="AlphaFoldDB" id="A0A0B4CHP0"/>
<keyword evidence="1" id="KW-0175">Coiled coil</keyword>
<evidence type="ECO:0000259" key="2">
    <source>
        <dbReference type="PROSITE" id="PS51736"/>
    </source>
</evidence>
<dbReference type="Gene3D" id="3.90.1750.20">
    <property type="entry name" value="Putative Large Serine Recombinase, Chain B, Domain 2"/>
    <property type="match status" value="1"/>
</dbReference>
<dbReference type="Proteomes" id="UP000031166">
    <property type="component" value="Unassembled WGS sequence"/>
</dbReference>
<dbReference type="CDD" id="cd00338">
    <property type="entry name" value="Ser_Recombinase"/>
    <property type="match status" value="1"/>
</dbReference>
<organism evidence="4 5">
    <name type="scientific">Brevundimonas nasdae</name>
    <dbReference type="NCBI Taxonomy" id="172043"/>
    <lineage>
        <taxon>Bacteria</taxon>
        <taxon>Pseudomonadati</taxon>
        <taxon>Pseudomonadota</taxon>
        <taxon>Alphaproteobacteria</taxon>
        <taxon>Caulobacterales</taxon>
        <taxon>Caulobacteraceae</taxon>
        <taxon>Brevundimonas</taxon>
    </lineage>
</organism>
<dbReference type="Pfam" id="PF00239">
    <property type="entry name" value="Resolvase"/>
    <property type="match status" value="1"/>
</dbReference>
<evidence type="ECO:0008006" key="6">
    <source>
        <dbReference type="Google" id="ProtNLM"/>
    </source>
</evidence>
<proteinExistence type="predicted"/>
<dbReference type="InterPro" id="IPR006119">
    <property type="entry name" value="Resolv_N"/>
</dbReference>
<dbReference type="Pfam" id="PF07508">
    <property type="entry name" value="Recombinase"/>
    <property type="match status" value="1"/>
</dbReference>
<dbReference type="PROSITE" id="PS51736">
    <property type="entry name" value="RECOMBINASES_3"/>
    <property type="match status" value="1"/>
</dbReference>
<accession>A0A0B4CHP0</accession>
<dbReference type="GO" id="GO:0000150">
    <property type="term" value="F:DNA strand exchange activity"/>
    <property type="evidence" value="ECO:0007669"/>
    <property type="project" value="InterPro"/>
</dbReference>
<feature type="coiled-coil region" evidence="1">
    <location>
        <begin position="389"/>
        <end position="444"/>
    </location>
</feature>
<name>A0A0B4CHP0_9CAUL</name>
<dbReference type="Gene3D" id="3.40.50.1390">
    <property type="entry name" value="Resolvase, N-terminal catalytic domain"/>
    <property type="match status" value="1"/>
</dbReference>
<comment type="caution">
    <text evidence="4">The sequence shown here is derived from an EMBL/GenBank/DDBJ whole genome shotgun (WGS) entry which is preliminary data.</text>
</comment>
<gene>
    <name evidence="4" type="ORF">RM53_16165</name>
</gene>
<sequence>MMRAALYARYSTDLQNVASIADQFATCRSFAAKEATKIVATFEDAAISGGSAANRPGLHSLMRGAKHGEFDVVLCEALDRLSRSQADVAALFEDLRFHGVKIRTISEGDISELQIGLMGTMNALQLRETGRKTRRGLQGVVRSGRHTGGRVYGYKIRREVDAIGEPIRGLRDIDPGEAEVVREIFRRYAAGQSPRAIVSDLNRRSIPGPRGGSWNASTINGNAGRGNGVIHNELYRGVLVFGRQTWVKDRRTGKRQARTADPEEIIRTEVPHLRIISEELWAKVQHRYAENTLSSRGPSPRVAVRPRHLLSGKLTCGVCGGPMIRSGADQRFMCSWRRERGKSACMNGRGIKSAEIEARVLAAIKNRLLAPERVALAVEEARLAAENDARRITQARSKLDSELAEVKRRAERLVDQIADGVLTGAAVKDRLDALEARRSQIESELAQAPAASVVALHPRVAEHYRTVVGSLERTLARSNSEAATEARDLVRKLIGTVVVTPLEERGKFGLTVQGKIAALVNQDGENTTKLGAGVG</sequence>
<dbReference type="PANTHER" id="PTHR30461">
    <property type="entry name" value="DNA-INVERTASE FROM LAMBDOID PROPHAGE"/>
    <property type="match status" value="1"/>
</dbReference>
<dbReference type="SUPFAM" id="SSF53041">
    <property type="entry name" value="Resolvase-like"/>
    <property type="match status" value="1"/>
</dbReference>
<dbReference type="InterPro" id="IPR050639">
    <property type="entry name" value="SSR_resolvase"/>
</dbReference>
<dbReference type="InterPro" id="IPR025827">
    <property type="entry name" value="Zn_ribbon_recom_dom"/>
</dbReference>
<dbReference type="InterPro" id="IPR011109">
    <property type="entry name" value="DNA_bind_recombinase_dom"/>
</dbReference>
<dbReference type="EMBL" id="JWSY01000055">
    <property type="protein sequence ID" value="KIC53936.1"/>
    <property type="molecule type" value="Genomic_DNA"/>
</dbReference>
<evidence type="ECO:0000256" key="1">
    <source>
        <dbReference type="SAM" id="Coils"/>
    </source>
</evidence>
<evidence type="ECO:0000259" key="3">
    <source>
        <dbReference type="PROSITE" id="PS51737"/>
    </source>
</evidence>
<reference evidence="4 5" key="1">
    <citation type="submission" date="2014-12" db="EMBL/GenBank/DDBJ databases">
        <title>Genome sequencing of Brevundimonas nasdae TPW30.</title>
        <authorList>
            <person name="Tan P.W."/>
            <person name="Chan K.-G."/>
        </authorList>
    </citation>
    <scope>NUCLEOTIDE SEQUENCE [LARGE SCALE GENOMIC DNA]</scope>
    <source>
        <strain evidence="4 5">TPW30</strain>
    </source>
</reference>
<evidence type="ECO:0000313" key="5">
    <source>
        <dbReference type="Proteomes" id="UP000031166"/>
    </source>
</evidence>
<dbReference type="InterPro" id="IPR036162">
    <property type="entry name" value="Resolvase-like_N_sf"/>
</dbReference>
<feature type="non-terminal residue" evidence="4">
    <location>
        <position position="535"/>
    </location>
</feature>
<dbReference type="Pfam" id="PF13408">
    <property type="entry name" value="Zn_ribbon_recom"/>
    <property type="match status" value="1"/>
</dbReference>
<feature type="domain" description="Resolvase/invertase-type recombinase catalytic" evidence="2">
    <location>
        <begin position="3"/>
        <end position="152"/>
    </location>
</feature>
<feature type="domain" description="Recombinase" evidence="3">
    <location>
        <begin position="151"/>
        <end position="294"/>
    </location>
</feature>